<accession>A0AAQ4RTA9</accession>
<reference evidence="7" key="2">
    <citation type="submission" date="2025-08" db="UniProtKB">
        <authorList>
            <consortium name="Ensembl"/>
        </authorList>
    </citation>
    <scope>IDENTIFICATION</scope>
</reference>
<evidence type="ECO:0000256" key="1">
    <source>
        <dbReference type="ARBA" id="ARBA00004123"/>
    </source>
</evidence>
<dbReference type="Pfam" id="PF13771">
    <property type="entry name" value="zf-HC5HC2H"/>
    <property type="match status" value="1"/>
</dbReference>
<keyword evidence="4" id="KW-0862">Zinc</keyword>
<organism evidence="7 8">
    <name type="scientific">Gasterosteus aculeatus aculeatus</name>
    <name type="common">three-spined stickleback</name>
    <dbReference type="NCBI Taxonomy" id="481459"/>
    <lineage>
        <taxon>Eukaryota</taxon>
        <taxon>Metazoa</taxon>
        <taxon>Chordata</taxon>
        <taxon>Craniata</taxon>
        <taxon>Vertebrata</taxon>
        <taxon>Euteleostomi</taxon>
        <taxon>Actinopterygii</taxon>
        <taxon>Neopterygii</taxon>
        <taxon>Teleostei</taxon>
        <taxon>Neoteleostei</taxon>
        <taxon>Acanthomorphata</taxon>
        <taxon>Eupercaria</taxon>
        <taxon>Perciformes</taxon>
        <taxon>Cottioidei</taxon>
        <taxon>Gasterosteales</taxon>
        <taxon>Gasterosteidae</taxon>
        <taxon>Gasterosteus</taxon>
    </lineage>
</organism>
<dbReference type="GO" id="GO:0005634">
    <property type="term" value="C:nucleus"/>
    <property type="evidence" value="ECO:0007669"/>
    <property type="project" value="UniProtKB-SubCell"/>
</dbReference>
<dbReference type="InterPro" id="IPR051188">
    <property type="entry name" value="PHD-type_Zinc_Finger"/>
</dbReference>
<feature type="domain" description="PHD-type" evidence="6">
    <location>
        <begin position="1"/>
        <end position="128"/>
    </location>
</feature>
<keyword evidence="8" id="KW-1185">Reference proteome</keyword>
<reference evidence="7" key="3">
    <citation type="submission" date="2025-09" db="UniProtKB">
        <authorList>
            <consortium name="Ensembl"/>
        </authorList>
    </citation>
    <scope>IDENTIFICATION</scope>
</reference>
<dbReference type="PROSITE" id="PS51805">
    <property type="entry name" value="EPHD"/>
    <property type="match status" value="1"/>
</dbReference>
<protein>
    <recommendedName>
        <fullName evidence="6">PHD-type domain-containing protein</fullName>
    </recommendedName>
</protein>
<dbReference type="InterPro" id="IPR013083">
    <property type="entry name" value="Znf_RING/FYVE/PHD"/>
</dbReference>
<dbReference type="Proteomes" id="UP000007635">
    <property type="component" value="Chromosome XVI"/>
</dbReference>
<dbReference type="PANTHER" id="PTHR12420">
    <property type="entry name" value="PHD FINGER PROTEIN"/>
    <property type="match status" value="1"/>
</dbReference>
<dbReference type="Ensembl" id="ENSGACT00000043738.1">
    <property type="protein sequence ID" value="ENSGACP00000065361.1"/>
    <property type="gene ID" value="ENSGACG00000030318.1"/>
</dbReference>
<reference evidence="7 8" key="1">
    <citation type="journal article" date="2021" name="G3 (Bethesda)">
        <title>Improved contiguity of the threespine stickleback genome using long-read sequencing.</title>
        <authorList>
            <person name="Nath S."/>
            <person name="Shaw D.E."/>
            <person name="White M.A."/>
        </authorList>
    </citation>
    <scope>NUCLEOTIDE SEQUENCE [LARGE SCALE GENOMIC DNA]</scope>
    <source>
        <strain evidence="7 8">Lake Benthic</strain>
    </source>
</reference>
<dbReference type="PANTHER" id="PTHR12420:SF4">
    <property type="entry name" value="PHD FINGER PROTEIN 11"/>
    <property type="match status" value="1"/>
</dbReference>
<sequence>MQPGNRQRETPASCSRTCKPFSGIGNERLFVLTRVSVFGSFQLFSSGLVCSSSPQFDDLFGFSVGDVLAEVKRGSKLMCSRCQLRGATAGCEVRRCKKSYHYPCAVQHKANVVEDADKGKYVRCPSSAKHLFSF</sequence>
<keyword evidence="2" id="KW-0479">Metal-binding</keyword>
<evidence type="ECO:0000313" key="7">
    <source>
        <dbReference type="Ensembl" id="ENSGACP00000065361.1"/>
    </source>
</evidence>
<keyword evidence="5" id="KW-0539">Nucleus</keyword>
<evidence type="ECO:0000256" key="4">
    <source>
        <dbReference type="ARBA" id="ARBA00022833"/>
    </source>
</evidence>
<name>A0AAQ4RTA9_GASAC</name>
<proteinExistence type="predicted"/>
<evidence type="ECO:0000256" key="3">
    <source>
        <dbReference type="ARBA" id="ARBA00022771"/>
    </source>
</evidence>
<evidence type="ECO:0000259" key="6">
    <source>
        <dbReference type="PROSITE" id="PS51805"/>
    </source>
</evidence>
<dbReference type="AlphaFoldDB" id="A0AAQ4RTA9"/>
<dbReference type="Gene3D" id="3.30.40.10">
    <property type="entry name" value="Zinc/RING finger domain, C3HC4 (zinc finger)"/>
    <property type="match status" value="1"/>
</dbReference>
<keyword evidence="3" id="KW-0863">Zinc-finger</keyword>
<evidence type="ECO:0000313" key="8">
    <source>
        <dbReference type="Proteomes" id="UP000007635"/>
    </source>
</evidence>
<comment type="subcellular location">
    <subcellularLocation>
        <location evidence="1">Nucleus</location>
    </subcellularLocation>
</comment>
<evidence type="ECO:0000256" key="2">
    <source>
        <dbReference type="ARBA" id="ARBA00022723"/>
    </source>
</evidence>
<evidence type="ECO:0000256" key="5">
    <source>
        <dbReference type="ARBA" id="ARBA00023242"/>
    </source>
</evidence>
<dbReference type="GO" id="GO:0008270">
    <property type="term" value="F:zinc ion binding"/>
    <property type="evidence" value="ECO:0007669"/>
    <property type="project" value="UniProtKB-KW"/>
</dbReference>
<dbReference type="InterPro" id="IPR034732">
    <property type="entry name" value="EPHD"/>
</dbReference>